<dbReference type="EMBL" id="LFIW01000645">
    <property type="protein sequence ID" value="KZL85420.1"/>
    <property type="molecule type" value="Genomic_DNA"/>
</dbReference>
<reference evidence="3 4" key="1">
    <citation type="submission" date="2015-06" db="EMBL/GenBank/DDBJ databases">
        <title>Survival trade-offs in plant roots during colonization by closely related pathogenic and mutualistic fungi.</title>
        <authorList>
            <person name="Hacquard S."/>
            <person name="Kracher B."/>
            <person name="Hiruma K."/>
            <person name="Weinman A."/>
            <person name="Muench P."/>
            <person name="Garrido Oter R."/>
            <person name="Ver Loren van Themaat E."/>
            <person name="Dallerey J.-F."/>
            <person name="Damm U."/>
            <person name="Henrissat B."/>
            <person name="Lespinet O."/>
            <person name="Thon M."/>
            <person name="Kemen E."/>
            <person name="McHardy A.C."/>
            <person name="Schulze-Lefert P."/>
            <person name="O'Connell R.J."/>
        </authorList>
    </citation>
    <scope>NUCLEOTIDE SEQUENCE [LARGE SCALE GENOMIC DNA]</scope>
    <source>
        <strain evidence="3 4">MAFF 238704</strain>
    </source>
</reference>
<organism evidence="3 4">
    <name type="scientific">Colletotrichum incanum</name>
    <name type="common">Soybean anthracnose fungus</name>
    <dbReference type="NCBI Taxonomy" id="1573173"/>
    <lineage>
        <taxon>Eukaryota</taxon>
        <taxon>Fungi</taxon>
        <taxon>Dikarya</taxon>
        <taxon>Ascomycota</taxon>
        <taxon>Pezizomycotina</taxon>
        <taxon>Sordariomycetes</taxon>
        <taxon>Hypocreomycetidae</taxon>
        <taxon>Glomerellales</taxon>
        <taxon>Glomerellaceae</taxon>
        <taxon>Colletotrichum</taxon>
        <taxon>Colletotrichum spaethianum species complex</taxon>
    </lineage>
</organism>
<evidence type="ECO:0000256" key="1">
    <source>
        <dbReference type="SAM" id="MobiDB-lite"/>
    </source>
</evidence>
<feature type="region of interest" description="Disordered" evidence="1">
    <location>
        <begin position="286"/>
        <end position="315"/>
    </location>
</feature>
<feature type="signal peptide" evidence="2">
    <location>
        <begin position="1"/>
        <end position="29"/>
    </location>
</feature>
<comment type="caution">
    <text evidence="3">The sequence shown here is derived from an EMBL/GenBank/DDBJ whole genome shotgun (WGS) entry which is preliminary data.</text>
</comment>
<name>A0A162N1I1_COLIC</name>
<feature type="non-terminal residue" evidence="3">
    <location>
        <position position="1"/>
    </location>
</feature>
<feature type="compositionally biased region" description="Basic residues" evidence="1">
    <location>
        <begin position="294"/>
        <end position="306"/>
    </location>
</feature>
<keyword evidence="4" id="KW-1185">Reference proteome</keyword>
<evidence type="ECO:0000313" key="3">
    <source>
        <dbReference type="EMBL" id="KZL85420.1"/>
    </source>
</evidence>
<feature type="chain" id="PRO_5007837617" evidence="2">
    <location>
        <begin position="30"/>
        <end position="334"/>
    </location>
</feature>
<feature type="region of interest" description="Disordered" evidence="1">
    <location>
        <begin position="223"/>
        <end position="242"/>
    </location>
</feature>
<evidence type="ECO:0000256" key="2">
    <source>
        <dbReference type="SAM" id="SignalP"/>
    </source>
</evidence>
<accession>A0A162N1I1</accession>
<protein>
    <submittedName>
        <fullName evidence="3">Uncharacterized protein</fullName>
    </submittedName>
</protein>
<proteinExistence type="predicted"/>
<gene>
    <name evidence="3" type="ORF">CI238_11831</name>
</gene>
<dbReference type="Proteomes" id="UP000076584">
    <property type="component" value="Unassembled WGS sequence"/>
</dbReference>
<sequence>LRRGISFLAFPALPALLVIKLEHHLSVLARVFPLGFTQHSPTPDLYLGPLHLGPLQIAVQDQKVPLPFLSLHHLLQPSTSPGGGLRQHHVNGDLYAKGHHECRPLGAAQLPLPATPSVQPGPEALRPCTGQAIQVIIEAYIGDGPATSTTTATAATASLGNDGRRGFRLLPEGLSGSHETAEGTGQPYREGSLHQLALGVSCTAHAACSGHVLLRISERPRWAPQRRGAAGDLQHETGRRRDRRKCIRHREPLRAGRAGIGAMGRLGRPVGVLLSRYDDGGVYGHGAHGDSRLHPRHMGAHRRRGSRGQGAAASGRSLADALRKWGLVCFRTRP</sequence>
<evidence type="ECO:0000313" key="4">
    <source>
        <dbReference type="Proteomes" id="UP000076584"/>
    </source>
</evidence>
<keyword evidence="2" id="KW-0732">Signal</keyword>
<dbReference type="AlphaFoldDB" id="A0A162N1I1"/>